<proteinExistence type="predicted"/>
<dbReference type="RefSeq" id="WP_284307341.1">
    <property type="nucleotide sequence ID" value="NZ_BSPB01000009.1"/>
</dbReference>
<evidence type="ECO:0000313" key="2">
    <source>
        <dbReference type="Proteomes" id="UP001156903"/>
    </source>
</evidence>
<dbReference type="EMBL" id="BSPB01000009">
    <property type="protein sequence ID" value="GLS14159.1"/>
    <property type="molecule type" value="Genomic_DNA"/>
</dbReference>
<gene>
    <name evidence="1" type="ORF">GCM10007935_15900</name>
</gene>
<evidence type="ECO:0000313" key="1">
    <source>
        <dbReference type="EMBL" id="GLS14159.1"/>
    </source>
</evidence>
<keyword evidence="2" id="KW-1185">Reference proteome</keyword>
<dbReference type="Pfam" id="PF11536">
    <property type="entry name" value="DUF3226"/>
    <property type="match status" value="1"/>
</dbReference>
<accession>A0ABQ6C588</accession>
<evidence type="ECO:0008006" key="3">
    <source>
        <dbReference type="Google" id="ProtNLM"/>
    </source>
</evidence>
<sequence>MAFKLQKTADRPLQSSRVIVCEGRDEFEILGWIREQRGLGEGDVELLDAKGRSNLPILLGDLRFLSGGSDVQLVAVVLDAEEQGASDLALLRELPTIAQQHRFAYLQRVLPDPDSVGALETLVRRYANVGDAASFCANAWETCLAPTSTPWTTAQKDKAWSHVWLAGQKAFYSRFGVALTQNAEVREHMSGVVQHFETLLDEVLNTSLS</sequence>
<name>A0ABQ6C588_9BURK</name>
<dbReference type="Proteomes" id="UP001156903">
    <property type="component" value="Unassembled WGS sequence"/>
</dbReference>
<protein>
    <recommendedName>
        <fullName evidence="3">ATP-dependent endonuclease</fullName>
    </recommendedName>
</protein>
<comment type="caution">
    <text evidence="1">The sequence shown here is derived from an EMBL/GenBank/DDBJ whole genome shotgun (WGS) entry which is preliminary data.</text>
</comment>
<dbReference type="InterPro" id="IPR024508">
    <property type="entry name" value="DUF3226"/>
</dbReference>
<reference evidence="2" key="1">
    <citation type="journal article" date="2019" name="Int. J. Syst. Evol. Microbiol.">
        <title>The Global Catalogue of Microorganisms (GCM) 10K type strain sequencing project: providing services to taxonomists for standard genome sequencing and annotation.</title>
        <authorList>
            <consortium name="The Broad Institute Genomics Platform"/>
            <consortium name="The Broad Institute Genome Sequencing Center for Infectious Disease"/>
            <person name="Wu L."/>
            <person name="Ma J."/>
        </authorList>
    </citation>
    <scope>NUCLEOTIDE SEQUENCE [LARGE SCALE GENOMIC DNA]</scope>
    <source>
        <strain evidence="2">NBRC 109341</strain>
    </source>
</reference>
<organism evidence="1 2">
    <name type="scientific">Hydrogenophaga electricum</name>
    <dbReference type="NCBI Taxonomy" id="1230953"/>
    <lineage>
        <taxon>Bacteria</taxon>
        <taxon>Pseudomonadati</taxon>
        <taxon>Pseudomonadota</taxon>
        <taxon>Betaproteobacteria</taxon>
        <taxon>Burkholderiales</taxon>
        <taxon>Comamonadaceae</taxon>
        <taxon>Hydrogenophaga</taxon>
    </lineage>
</organism>